<sequence length="731" mass="85228">MIIRIINIAFYWGKLLLIILLIHFSGATEGTEALQWSRILEEASKPDDKAPLTNILTLFGDDSSKQHELENNNQIREDPPMVNINYENSPRVHPADSQTSSLYQPSIEERFGFGANGVQEYTGFRDSGSHSGHISLKSDLYSLEHPHITTTHTGNDLHYSFSENLNQINRDILPKQMSSSLTEISADINNYVGQSNDFFLSSIEEDFNYEHHHKNQLIKHQNGNHHFLDSGTNYQDYNTHFNQDMWNDIDRNHAQPINEDYSSYFNHNINVGNQNFKYVGQSIQEYFNDILNPSHENILHLKNNEYGGLKFNRNADLDQQFKQKSMQKKRLLMENDLTVTSSEEFQHTKKVKTLQNSEERNKKKTAVASKYDNYMIESGNRPWKKIELNLKEKTQDAVDLGKNLDNQAQHLLELRIKKYINMPKIKKINHFINKALLSVKMEKKMEVVNYALEYFLLISKLPYMASKEDFLKEVSNKRRLISRQKNKKGSTFFGVGALYIKGMQPNNLSIQNKDKWTFALVLLEIQSKLGFITLSDSGFGHLPEREAEYLKIAFKKLNEESKVKIEEINLNKIVKEVVLSLVINVYHINVLKQTASYFGVDSGIEENIGKNWNQLASYWHNLESLDWISSDKILEANKEYQRTSHIELESFLKAKKCLNLSHGNRCQSYQISLHNFETWFTDNYRNLDWFTQPKKNNILSLQMYMKDFCMADWWERYNSLSYKGIDNIPSE</sequence>
<dbReference type="AlphaFoldDB" id="A0AAV0AKP9"/>
<evidence type="ECO:0000313" key="3">
    <source>
        <dbReference type="Proteomes" id="UP001153365"/>
    </source>
</evidence>
<evidence type="ECO:0000256" key="1">
    <source>
        <dbReference type="SAM" id="SignalP"/>
    </source>
</evidence>
<accession>A0AAV0AKP9</accession>
<protein>
    <submittedName>
        <fullName evidence="2">Expressed protein</fullName>
    </submittedName>
</protein>
<dbReference type="Proteomes" id="UP001153365">
    <property type="component" value="Unassembled WGS sequence"/>
</dbReference>
<reference evidence="2" key="1">
    <citation type="submission" date="2022-06" db="EMBL/GenBank/DDBJ databases">
        <authorList>
            <consortium name="SYNGENTA / RWTH Aachen University"/>
        </authorList>
    </citation>
    <scope>NUCLEOTIDE SEQUENCE</scope>
</reference>
<proteinExistence type="predicted"/>
<gene>
    <name evidence="2" type="ORF">PPACK8108_LOCUS2693</name>
</gene>
<comment type="caution">
    <text evidence="2">The sequence shown here is derived from an EMBL/GenBank/DDBJ whole genome shotgun (WGS) entry which is preliminary data.</text>
</comment>
<dbReference type="EMBL" id="CALTRL010000450">
    <property type="protein sequence ID" value="CAH7668220.1"/>
    <property type="molecule type" value="Genomic_DNA"/>
</dbReference>
<keyword evidence="3" id="KW-1185">Reference proteome</keyword>
<name>A0AAV0AKP9_PHAPC</name>
<evidence type="ECO:0000313" key="2">
    <source>
        <dbReference type="EMBL" id="CAH7668220.1"/>
    </source>
</evidence>
<feature type="chain" id="PRO_5043998449" evidence="1">
    <location>
        <begin position="31"/>
        <end position="731"/>
    </location>
</feature>
<keyword evidence="1" id="KW-0732">Signal</keyword>
<feature type="signal peptide" evidence="1">
    <location>
        <begin position="1"/>
        <end position="30"/>
    </location>
</feature>
<organism evidence="2 3">
    <name type="scientific">Phakopsora pachyrhizi</name>
    <name type="common">Asian soybean rust disease fungus</name>
    <dbReference type="NCBI Taxonomy" id="170000"/>
    <lineage>
        <taxon>Eukaryota</taxon>
        <taxon>Fungi</taxon>
        <taxon>Dikarya</taxon>
        <taxon>Basidiomycota</taxon>
        <taxon>Pucciniomycotina</taxon>
        <taxon>Pucciniomycetes</taxon>
        <taxon>Pucciniales</taxon>
        <taxon>Phakopsoraceae</taxon>
        <taxon>Phakopsora</taxon>
    </lineage>
</organism>